<dbReference type="Proteomes" id="UP001595443">
    <property type="component" value="Unassembled WGS sequence"/>
</dbReference>
<dbReference type="SUPFAM" id="SSF52833">
    <property type="entry name" value="Thioredoxin-like"/>
    <property type="match status" value="1"/>
</dbReference>
<accession>A0ABV7AD82</accession>
<feature type="domain" description="Thioredoxin" evidence="1">
    <location>
        <begin position="22"/>
        <end position="202"/>
    </location>
</feature>
<evidence type="ECO:0000259" key="1">
    <source>
        <dbReference type="PROSITE" id="PS51352"/>
    </source>
</evidence>
<dbReference type="InterPro" id="IPR013766">
    <property type="entry name" value="Thioredoxin_domain"/>
</dbReference>
<dbReference type="Gene3D" id="3.40.30.10">
    <property type="entry name" value="Glutaredoxin"/>
    <property type="match status" value="1"/>
</dbReference>
<dbReference type="CDD" id="cd03023">
    <property type="entry name" value="DsbA_Com1_like"/>
    <property type="match status" value="1"/>
</dbReference>
<dbReference type="InterPro" id="IPR036249">
    <property type="entry name" value="Thioredoxin-like_sf"/>
</dbReference>
<comment type="caution">
    <text evidence="2">The sequence shown here is derived from an EMBL/GenBank/DDBJ whole genome shotgun (WGS) entry which is preliminary data.</text>
</comment>
<dbReference type="RefSeq" id="WP_377831928.1">
    <property type="nucleotide sequence ID" value="NZ_JBHRSK010000004.1"/>
</dbReference>
<gene>
    <name evidence="2" type="ORF">ACFOES_04220</name>
</gene>
<proteinExistence type="predicted"/>
<name>A0ABV7AD82_9RHOB</name>
<dbReference type="InterPro" id="IPR001853">
    <property type="entry name" value="DSBA-like_thioredoxin_dom"/>
</dbReference>
<protein>
    <submittedName>
        <fullName evidence="2">DsbA family protein</fullName>
    </submittedName>
</protein>
<dbReference type="PROSITE" id="PS51352">
    <property type="entry name" value="THIOREDOXIN_2"/>
    <property type="match status" value="1"/>
</dbReference>
<evidence type="ECO:0000313" key="2">
    <source>
        <dbReference type="EMBL" id="MFC2967291.1"/>
    </source>
</evidence>
<evidence type="ECO:0000313" key="3">
    <source>
        <dbReference type="Proteomes" id="UP001595443"/>
    </source>
</evidence>
<keyword evidence="3" id="KW-1185">Reference proteome</keyword>
<organism evidence="2 3">
    <name type="scientific">Acidimangrovimonas pyrenivorans</name>
    <dbReference type="NCBI Taxonomy" id="2030798"/>
    <lineage>
        <taxon>Bacteria</taxon>
        <taxon>Pseudomonadati</taxon>
        <taxon>Pseudomonadota</taxon>
        <taxon>Alphaproteobacteria</taxon>
        <taxon>Rhodobacterales</taxon>
        <taxon>Paracoccaceae</taxon>
        <taxon>Acidimangrovimonas</taxon>
    </lineage>
</organism>
<sequence>MFDRRDVLKLGLGLGTVLLLPTAVLAEQPDFARKIEFDPDAPVLGNPKGDVSVIEYFDYQCPYCKANHPMVSRVVAEDGNIRYVMKDWPIFGPASVRASALALGSVALGKYPQVNAALMKTRSPLNTAMIDAALRSAGVDPAQAKASFDREGDKWRALLGRNDTQARGLGLPGTPGYVVGRDVFPGVIHEPALRDAVARARG</sequence>
<dbReference type="Pfam" id="PF01323">
    <property type="entry name" value="DSBA"/>
    <property type="match status" value="1"/>
</dbReference>
<reference evidence="3" key="1">
    <citation type="journal article" date="2019" name="Int. J. Syst. Evol. Microbiol.">
        <title>The Global Catalogue of Microorganisms (GCM) 10K type strain sequencing project: providing services to taxonomists for standard genome sequencing and annotation.</title>
        <authorList>
            <consortium name="The Broad Institute Genomics Platform"/>
            <consortium name="The Broad Institute Genome Sequencing Center for Infectious Disease"/>
            <person name="Wu L."/>
            <person name="Ma J."/>
        </authorList>
    </citation>
    <scope>NUCLEOTIDE SEQUENCE [LARGE SCALE GENOMIC DNA]</scope>
    <source>
        <strain evidence="3">KCTC 62192</strain>
    </source>
</reference>
<dbReference type="EMBL" id="JBHRSK010000004">
    <property type="protein sequence ID" value="MFC2967291.1"/>
    <property type="molecule type" value="Genomic_DNA"/>
</dbReference>